<dbReference type="Gramene" id="AUR62011491-RA">
    <property type="protein sequence ID" value="AUR62011491-RA:cds"/>
    <property type="gene ID" value="AUR62011491"/>
</dbReference>
<feature type="domain" description="F-box associated beta-propeller type 1" evidence="1">
    <location>
        <begin position="101"/>
        <end position="254"/>
    </location>
</feature>
<evidence type="ECO:0000259" key="1">
    <source>
        <dbReference type="Pfam" id="PF07734"/>
    </source>
</evidence>
<evidence type="ECO:0000313" key="3">
    <source>
        <dbReference type="Proteomes" id="UP000596660"/>
    </source>
</evidence>
<dbReference type="NCBIfam" id="TIGR01640">
    <property type="entry name" value="F_box_assoc_1"/>
    <property type="match status" value="1"/>
</dbReference>
<sequence>MTNTSSPKKSKSESTFKPLPDHLIEENILIRLAVKPLIRFTCVSKGWSSMISRTKFTKEHLKLWYPSNDRTLIVQDDRDTVGEDKYYLSFDENYNLNEFVELGKKYPTYKFNTLNTCVVGSCNGLLCMYNEDNMRLYVWNLMTNQVRDTLGPAPRCRLENYELRCVGFGYVSSIDEYKIGCLMFYKKTLLSLVFSLKTGKWTQRRQRKKYYDVILAYLDNETPVFVGDTIYWISDTIEDGESYIIGLDLVEEDMVIISLFVHIPDGFAPAKLFRMQGCLTLCLIESKDDGRNVLHVRKMVKRGDEEDRFMWDKGPPLAILRVSFHLFTQACWERMKIAD</sequence>
<dbReference type="SUPFAM" id="SSF81383">
    <property type="entry name" value="F-box domain"/>
    <property type="match status" value="1"/>
</dbReference>
<proteinExistence type="predicted"/>
<protein>
    <recommendedName>
        <fullName evidence="1">F-box associated beta-propeller type 1 domain-containing protein</fullName>
    </recommendedName>
</protein>
<dbReference type="PANTHER" id="PTHR31672">
    <property type="entry name" value="BNACNNG10540D PROTEIN"/>
    <property type="match status" value="1"/>
</dbReference>
<organism evidence="2 3">
    <name type="scientific">Chenopodium quinoa</name>
    <name type="common">Quinoa</name>
    <dbReference type="NCBI Taxonomy" id="63459"/>
    <lineage>
        <taxon>Eukaryota</taxon>
        <taxon>Viridiplantae</taxon>
        <taxon>Streptophyta</taxon>
        <taxon>Embryophyta</taxon>
        <taxon>Tracheophyta</taxon>
        <taxon>Spermatophyta</taxon>
        <taxon>Magnoliopsida</taxon>
        <taxon>eudicotyledons</taxon>
        <taxon>Gunneridae</taxon>
        <taxon>Pentapetalae</taxon>
        <taxon>Caryophyllales</taxon>
        <taxon>Chenopodiaceae</taxon>
        <taxon>Chenopodioideae</taxon>
        <taxon>Atripliceae</taxon>
        <taxon>Chenopodium</taxon>
    </lineage>
</organism>
<keyword evidence="3" id="KW-1185">Reference proteome</keyword>
<dbReference type="Pfam" id="PF07734">
    <property type="entry name" value="FBA_1"/>
    <property type="match status" value="1"/>
</dbReference>
<reference evidence="2" key="2">
    <citation type="submission" date="2021-03" db="UniProtKB">
        <authorList>
            <consortium name="EnsemblPlants"/>
        </authorList>
    </citation>
    <scope>IDENTIFICATION</scope>
</reference>
<dbReference type="AlphaFoldDB" id="A0A803LE85"/>
<dbReference type="PANTHER" id="PTHR31672:SF13">
    <property type="entry name" value="F-BOX PROTEIN CPR30-LIKE"/>
    <property type="match status" value="1"/>
</dbReference>
<evidence type="ECO:0000313" key="2">
    <source>
        <dbReference type="EnsemblPlants" id="AUR62011491-RA:cds"/>
    </source>
</evidence>
<dbReference type="Proteomes" id="UP000596660">
    <property type="component" value="Unplaced"/>
</dbReference>
<dbReference type="InterPro" id="IPR036047">
    <property type="entry name" value="F-box-like_dom_sf"/>
</dbReference>
<dbReference type="InterPro" id="IPR050796">
    <property type="entry name" value="SCF_F-box_component"/>
</dbReference>
<accession>A0A803LE85</accession>
<dbReference type="EnsemblPlants" id="AUR62011491-RA">
    <property type="protein sequence ID" value="AUR62011491-RA:cds"/>
    <property type="gene ID" value="AUR62011491"/>
</dbReference>
<dbReference type="InterPro" id="IPR006527">
    <property type="entry name" value="F-box-assoc_dom_typ1"/>
</dbReference>
<dbReference type="InterPro" id="IPR017451">
    <property type="entry name" value="F-box-assoc_interact_dom"/>
</dbReference>
<name>A0A803LE85_CHEQI</name>
<reference evidence="2" key="1">
    <citation type="journal article" date="2017" name="Nature">
        <title>The genome of Chenopodium quinoa.</title>
        <authorList>
            <person name="Jarvis D.E."/>
            <person name="Ho Y.S."/>
            <person name="Lightfoot D.J."/>
            <person name="Schmoeckel S.M."/>
            <person name="Li B."/>
            <person name="Borm T.J.A."/>
            <person name="Ohyanagi H."/>
            <person name="Mineta K."/>
            <person name="Michell C.T."/>
            <person name="Saber N."/>
            <person name="Kharbatia N.M."/>
            <person name="Rupper R.R."/>
            <person name="Sharp A.R."/>
            <person name="Dally N."/>
            <person name="Boughton B.A."/>
            <person name="Woo Y.H."/>
            <person name="Gao G."/>
            <person name="Schijlen E.G.W.M."/>
            <person name="Guo X."/>
            <person name="Momin A.A."/>
            <person name="Negrao S."/>
            <person name="Al-Babili S."/>
            <person name="Gehring C."/>
            <person name="Roessner U."/>
            <person name="Jung C."/>
            <person name="Murphy K."/>
            <person name="Arold S.T."/>
            <person name="Gojobori T."/>
            <person name="van der Linden C.G."/>
            <person name="van Loo E.N."/>
            <person name="Jellen E.N."/>
            <person name="Maughan P.J."/>
            <person name="Tester M."/>
        </authorList>
    </citation>
    <scope>NUCLEOTIDE SEQUENCE [LARGE SCALE GENOMIC DNA]</scope>
    <source>
        <strain evidence="2">cv. PI 614886</strain>
    </source>
</reference>